<proteinExistence type="predicted"/>
<evidence type="ECO:0000313" key="4">
    <source>
        <dbReference type="Proteomes" id="UP001196873"/>
    </source>
</evidence>
<feature type="transmembrane region" description="Helical" evidence="1">
    <location>
        <begin position="161"/>
        <end position="185"/>
    </location>
</feature>
<feature type="chain" id="PRO_5043419640" evidence="2">
    <location>
        <begin position="20"/>
        <end position="222"/>
    </location>
</feature>
<gene>
    <name evidence="3" type="ORF">KZY68_06755</name>
</gene>
<feature type="signal peptide" evidence="2">
    <location>
        <begin position="1"/>
        <end position="19"/>
    </location>
</feature>
<keyword evidence="1" id="KW-1133">Transmembrane helix</keyword>
<evidence type="ECO:0000313" key="3">
    <source>
        <dbReference type="EMBL" id="MBW4865712.1"/>
    </source>
</evidence>
<sequence>MKRIFLFFTVMLLSSLSFATSVDSTNAVTMLDYEQALNDDDARISLKNNTKELIKDICFNLTYIDMMGQTIDNENYYKEVYLSPGETKTITLPAFKADESYAYYRSVAKNDQAKTFIVKFELKDYNTPYKLTENEDSVEASSKTTAPYHSNSGFFERWGPIAALGMAVLVAALFLGCYVLVGFLATRKKRSAVIWILISFVTTPFFALLLLLALGTDTSKEE</sequence>
<evidence type="ECO:0000256" key="1">
    <source>
        <dbReference type="SAM" id="Phobius"/>
    </source>
</evidence>
<accession>A0AAW4NSY8</accession>
<keyword evidence="2" id="KW-0732">Signal</keyword>
<reference evidence="3" key="1">
    <citation type="submission" date="2021-07" db="EMBL/GenBank/DDBJ databases">
        <title>Genomic diversity and antimicrobial resistance of Prevotella spp. isolated from chronic lung disease airways.</title>
        <authorList>
            <person name="Webb K.A."/>
            <person name="Olagoke O.S."/>
            <person name="Baird T."/>
            <person name="Neill J."/>
            <person name="Pham A."/>
            <person name="Wells T.J."/>
            <person name="Ramsay K.A."/>
            <person name="Bell S.C."/>
            <person name="Sarovich D.S."/>
            <person name="Price E.P."/>
        </authorList>
    </citation>
    <scope>NUCLEOTIDE SEQUENCE</scope>
    <source>
        <strain evidence="3">SCHI0047.S.3</strain>
    </source>
</reference>
<name>A0AAW4NSY8_9BACT</name>
<dbReference type="AlphaFoldDB" id="A0AAW4NSY8"/>
<feature type="transmembrane region" description="Helical" evidence="1">
    <location>
        <begin position="192"/>
        <end position="214"/>
    </location>
</feature>
<dbReference type="RefSeq" id="WP_219427794.1">
    <property type="nucleotide sequence ID" value="NZ_JAHXRD010000010.1"/>
</dbReference>
<protein>
    <submittedName>
        <fullName evidence="3">Uncharacterized protein</fullName>
    </submittedName>
</protein>
<dbReference type="Proteomes" id="UP001196873">
    <property type="component" value="Unassembled WGS sequence"/>
</dbReference>
<evidence type="ECO:0000256" key="2">
    <source>
        <dbReference type="SAM" id="SignalP"/>
    </source>
</evidence>
<comment type="caution">
    <text evidence="3">The sequence shown here is derived from an EMBL/GenBank/DDBJ whole genome shotgun (WGS) entry which is preliminary data.</text>
</comment>
<keyword evidence="1" id="KW-0472">Membrane</keyword>
<keyword evidence="1" id="KW-0812">Transmembrane</keyword>
<dbReference type="EMBL" id="JAHXRF010000009">
    <property type="protein sequence ID" value="MBW4865712.1"/>
    <property type="molecule type" value="Genomic_DNA"/>
</dbReference>
<organism evidence="3 4">
    <name type="scientific">Segatella salivae</name>
    <dbReference type="NCBI Taxonomy" id="228604"/>
    <lineage>
        <taxon>Bacteria</taxon>
        <taxon>Pseudomonadati</taxon>
        <taxon>Bacteroidota</taxon>
        <taxon>Bacteroidia</taxon>
        <taxon>Bacteroidales</taxon>
        <taxon>Prevotellaceae</taxon>
        <taxon>Segatella</taxon>
    </lineage>
</organism>